<comment type="cofactor">
    <cofactor evidence="1">
        <name>[4Fe-4S] cluster</name>
        <dbReference type="ChEBI" id="CHEBI:49883"/>
    </cofactor>
</comment>
<dbReference type="PANTHER" id="PTHR10537:SF3">
    <property type="entry name" value="DNA PRIMASE LARGE SUBUNIT"/>
    <property type="match status" value="1"/>
</dbReference>
<evidence type="ECO:0000256" key="5">
    <source>
        <dbReference type="ARBA" id="ARBA00022692"/>
    </source>
</evidence>
<reference evidence="14" key="1">
    <citation type="submission" date="2020-11" db="EMBL/GenBank/DDBJ databases">
        <authorList>
            <person name="Tran Van P."/>
        </authorList>
    </citation>
    <scope>NUCLEOTIDE SEQUENCE</scope>
</reference>
<evidence type="ECO:0000256" key="4">
    <source>
        <dbReference type="ARBA" id="ARBA00022515"/>
    </source>
</evidence>
<keyword evidence="6" id="KW-0235">DNA replication</keyword>
<evidence type="ECO:0000256" key="1">
    <source>
        <dbReference type="ARBA" id="ARBA00001966"/>
    </source>
</evidence>
<keyword evidence="15" id="KW-1185">Reference proteome</keyword>
<feature type="transmembrane region" description="Helical" evidence="12">
    <location>
        <begin position="130"/>
        <end position="151"/>
    </location>
</feature>
<dbReference type="GO" id="GO:0051539">
    <property type="term" value="F:4 iron, 4 sulfur cluster binding"/>
    <property type="evidence" value="ECO:0007669"/>
    <property type="project" value="UniProtKB-KW"/>
</dbReference>
<keyword evidence="3" id="KW-0004">4Fe-4S</keyword>
<comment type="subcellular location">
    <subcellularLocation>
        <location evidence="2">Membrane</location>
        <topology evidence="2">Multi-pass membrane protein</topology>
    </subcellularLocation>
</comment>
<feature type="domain" description="DNA primase large subunit C-terminal" evidence="13">
    <location>
        <begin position="165"/>
        <end position="276"/>
    </location>
</feature>
<keyword evidence="4" id="KW-0639">Primosome</keyword>
<keyword evidence="8 12" id="KW-1133">Transmembrane helix</keyword>
<evidence type="ECO:0000256" key="9">
    <source>
        <dbReference type="ARBA" id="ARBA00023004"/>
    </source>
</evidence>
<evidence type="ECO:0000256" key="6">
    <source>
        <dbReference type="ARBA" id="ARBA00022705"/>
    </source>
</evidence>
<keyword evidence="10" id="KW-0411">Iron-sulfur</keyword>
<organism evidence="14">
    <name type="scientific">Oppiella nova</name>
    <dbReference type="NCBI Taxonomy" id="334625"/>
    <lineage>
        <taxon>Eukaryota</taxon>
        <taxon>Metazoa</taxon>
        <taxon>Ecdysozoa</taxon>
        <taxon>Arthropoda</taxon>
        <taxon>Chelicerata</taxon>
        <taxon>Arachnida</taxon>
        <taxon>Acari</taxon>
        <taxon>Acariformes</taxon>
        <taxon>Sarcoptiformes</taxon>
        <taxon>Oribatida</taxon>
        <taxon>Brachypylina</taxon>
        <taxon>Oppioidea</taxon>
        <taxon>Oppiidae</taxon>
        <taxon>Oppiella</taxon>
    </lineage>
</organism>
<evidence type="ECO:0000256" key="3">
    <source>
        <dbReference type="ARBA" id="ARBA00022485"/>
    </source>
</evidence>
<dbReference type="EMBL" id="CAJPVJ010001464">
    <property type="protein sequence ID" value="CAG2164774.1"/>
    <property type="molecule type" value="Genomic_DNA"/>
</dbReference>
<dbReference type="GO" id="GO:0006270">
    <property type="term" value="P:DNA replication initiation"/>
    <property type="evidence" value="ECO:0007669"/>
    <property type="project" value="TreeGrafter"/>
</dbReference>
<name>A0A7R9LLB2_9ACAR</name>
<accession>A0A7R9LLB2</accession>
<dbReference type="PANTHER" id="PTHR10537">
    <property type="entry name" value="DNA PRIMASE LARGE SUBUNIT"/>
    <property type="match status" value="1"/>
</dbReference>
<gene>
    <name evidence="14" type="ORF">ONB1V03_LOCUS4323</name>
</gene>
<protein>
    <recommendedName>
        <fullName evidence="13">DNA primase large subunit C-terminal domain-containing protein</fullName>
    </recommendedName>
</protein>
<dbReference type="GO" id="GO:0006269">
    <property type="term" value="P:DNA replication, synthesis of primer"/>
    <property type="evidence" value="ECO:0007669"/>
    <property type="project" value="UniProtKB-KW"/>
</dbReference>
<dbReference type="InterPro" id="IPR058560">
    <property type="entry name" value="DNA_primase_C"/>
</dbReference>
<evidence type="ECO:0000256" key="12">
    <source>
        <dbReference type="SAM" id="Phobius"/>
    </source>
</evidence>
<evidence type="ECO:0000256" key="10">
    <source>
        <dbReference type="ARBA" id="ARBA00023014"/>
    </source>
</evidence>
<dbReference type="InterPro" id="IPR007238">
    <property type="entry name" value="DNA_primase_lsu_euk/arc"/>
</dbReference>
<dbReference type="AlphaFoldDB" id="A0A7R9LLB2"/>
<proteinExistence type="predicted"/>
<evidence type="ECO:0000256" key="2">
    <source>
        <dbReference type="ARBA" id="ARBA00004141"/>
    </source>
</evidence>
<dbReference type="InterPro" id="IPR006603">
    <property type="entry name" value="PQ-loop_rpt"/>
</dbReference>
<evidence type="ECO:0000313" key="14">
    <source>
        <dbReference type="EMBL" id="CAD7643786.1"/>
    </source>
</evidence>
<evidence type="ECO:0000259" key="13">
    <source>
        <dbReference type="Pfam" id="PF04104"/>
    </source>
</evidence>
<dbReference type="Pfam" id="PF04193">
    <property type="entry name" value="PQ-loop"/>
    <property type="match status" value="1"/>
</dbReference>
<feature type="transmembrane region" description="Helical" evidence="12">
    <location>
        <begin position="57"/>
        <end position="79"/>
    </location>
</feature>
<keyword evidence="11 12" id="KW-0472">Membrane</keyword>
<dbReference type="Pfam" id="PF04104">
    <property type="entry name" value="DNA_primase_lrg"/>
    <property type="match status" value="1"/>
</dbReference>
<keyword evidence="7" id="KW-0479">Metal-binding</keyword>
<dbReference type="GO" id="GO:0005658">
    <property type="term" value="C:alpha DNA polymerase:primase complex"/>
    <property type="evidence" value="ECO:0007669"/>
    <property type="project" value="TreeGrafter"/>
</dbReference>
<evidence type="ECO:0000256" key="11">
    <source>
        <dbReference type="ARBA" id="ARBA00023136"/>
    </source>
</evidence>
<sequence length="354" mass="39413">PLLCLVLKVPQLVALVQSRSSRGLSLQSLVLELWAYLTMLSYSWANDYPLSMYAEICLFHISIGVHLIPISVSVILIQLGNPIGWYSKGLQLWTIVKNKDSGQVSALTWSLNACSCASRLTTLYLSIMDGIVVTTLIVSFFLNTGSVYYALKSSSLSSRSSLSISPSVTDLEYSYNIRYNYGKEGKKVVGKAYSCQKIINDNPPGTADTHGCPFRHFDAKNLQQFLRKQNINENQSQEILEIVAKEQNYSMACSKYFSCKHYWYPEINVYHPNQYYSESRKAFKMSALTPPGSGNQSALLTANDMSMTADATADSLEESVFETEDEFDKSVAAMDLDVSVAEPITCTDSTEPQE</sequence>
<dbReference type="GO" id="GO:0046872">
    <property type="term" value="F:metal ion binding"/>
    <property type="evidence" value="ECO:0007669"/>
    <property type="project" value="UniProtKB-KW"/>
</dbReference>
<evidence type="ECO:0000256" key="7">
    <source>
        <dbReference type="ARBA" id="ARBA00022723"/>
    </source>
</evidence>
<dbReference type="OrthoDB" id="271506at2759"/>
<evidence type="ECO:0000256" key="8">
    <source>
        <dbReference type="ARBA" id="ARBA00022989"/>
    </source>
</evidence>
<dbReference type="GO" id="GO:0016020">
    <property type="term" value="C:membrane"/>
    <property type="evidence" value="ECO:0007669"/>
    <property type="project" value="UniProtKB-SubCell"/>
</dbReference>
<keyword evidence="9" id="KW-0408">Iron</keyword>
<dbReference type="Proteomes" id="UP000728032">
    <property type="component" value="Unassembled WGS sequence"/>
</dbReference>
<feature type="transmembrane region" description="Helical" evidence="12">
    <location>
        <begin position="28"/>
        <end position="45"/>
    </location>
</feature>
<evidence type="ECO:0000313" key="15">
    <source>
        <dbReference type="Proteomes" id="UP000728032"/>
    </source>
</evidence>
<feature type="non-terminal residue" evidence="14">
    <location>
        <position position="354"/>
    </location>
</feature>
<keyword evidence="5 12" id="KW-0812">Transmembrane</keyword>
<dbReference type="EMBL" id="OC916289">
    <property type="protein sequence ID" value="CAD7643786.1"/>
    <property type="molecule type" value="Genomic_DNA"/>
</dbReference>